<feature type="compositionally biased region" description="Polar residues" evidence="1">
    <location>
        <begin position="51"/>
        <end position="68"/>
    </location>
</feature>
<dbReference type="InterPro" id="IPR029071">
    <property type="entry name" value="Ubiquitin-like_domsf"/>
</dbReference>
<dbReference type="Gene3D" id="3.10.20.90">
    <property type="entry name" value="Phosphatidylinositol 3-kinase Catalytic Subunit, Chain A, domain 1"/>
    <property type="match status" value="1"/>
</dbReference>
<evidence type="ECO:0000259" key="2">
    <source>
        <dbReference type="PROSITE" id="PS50033"/>
    </source>
</evidence>
<feature type="compositionally biased region" description="Low complexity" evidence="1">
    <location>
        <begin position="187"/>
        <end position="199"/>
    </location>
</feature>
<dbReference type="InterPro" id="IPR001012">
    <property type="entry name" value="UBX_dom"/>
</dbReference>
<evidence type="ECO:0000313" key="4">
    <source>
        <dbReference type="Proteomes" id="UP000028545"/>
    </source>
</evidence>
<dbReference type="OrthoDB" id="270602at2759"/>
<dbReference type="Gene3D" id="3.40.30.10">
    <property type="entry name" value="Glutaredoxin"/>
    <property type="match status" value="1"/>
</dbReference>
<keyword evidence="4" id="KW-1185">Reference proteome</keyword>
<name>A0A084GGI0_PSEDA</name>
<feature type="domain" description="UBX" evidence="2">
    <location>
        <begin position="440"/>
        <end position="518"/>
    </location>
</feature>
<dbReference type="EMBL" id="JOWA01000033">
    <property type="protein sequence ID" value="KEZ46442.1"/>
    <property type="molecule type" value="Genomic_DNA"/>
</dbReference>
<feature type="compositionally biased region" description="Polar residues" evidence="1">
    <location>
        <begin position="373"/>
        <end position="386"/>
    </location>
</feature>
<dbReference type="InterPro" id="IPR006577">
    <property type="entry name" value="UAS"/>
</dbReference>
<dbReference type="GO" id="GO:0043130">
    <property type="term" value="F:ubiquitin binding"/>
    <property type="evidence" value="ECO:0007669"/>
    <property type="project" value="TreeGrafter"/>
</dbReference>
<sequence length="521" mass="58564">MADATISSFVDITGSSANVARGFLEMTNNDLEQAIQLFFENPDLQHSINSASATTQTTTRNAPSGTHRQTVREDEHGVIHIDSDDDEDEDVDSVQAVARNAQEEEDAAMAQRLQEELFSAPDDEIRSPIRSTTETLVAPHPAWGSGFDGDDDIQSDLLEQLRQRQARARRAPNPFNQSIWDDPDARPGPATAGAPTTRAQRLTDLFRPPHDIISRFSWDEAREEGKDTKKWILVNIQDLSDFTCQALNRDIWKDKAIKELVAENFIFLQYSNEDVLARDYITFYFPNHENPQNYPHVSIVDPRTGEQVKIWSGRPFPSALDFHSQLVEFLDRYSLNANTKNPVVKVKSKQSKAVDVDRMTEEEMLEMALKNSLAPNGGSSENQKSNIVDPDSLTKSPLLSGGERVTSPLREATAEPELSASQSAFAAISITNPHTEPEHNPATTTRIQFRHATGRIIRRFNTQDPVRRIYEWLKAEPMEGKEGVEFELKKMPQGHDLIENLDGTIEEVGLKQGTVMIEFLE</sequence>
<reference evidence="3 4" key="1">
    <citation type="journal article" date="2014" name="Genome Announc.">
        <title>Draft genome sequence of the pathogenic fungus Scedosporium apiospermum.</title>
        <authorList>
            <person name="Vandeputte P."/>
            <person name="Ghamrawi S."/>
            <person name="Rechenmann M."/>
            <person name="Iltis A."/>
            <person name="Giraud S."/>
            <person name="Fleury M."/>
            <person name="Thornton C."/>
            <person name="Delhaes L."/>
            <person name="Meyer W."/>
            <person name="Papon N."/>
            <person name="Bouchara J.P."/>
        </authorList>
    </citation>
    <scope>NUCLEOTIDE SEQUENCE [LARGE SCALE GENOMIC DNA]</scope>
    <source>
        <strain evidence="3 4">IHEM 14462</strain>
    </source>
</reference>
<dbReference type="PANTHER" id="PTHR23322">
    <property type="entry name" value="FAS-ASSOCIATED PROTEIN"/>
    <property type="match status" value="1"/>
</dbReference>
<feature type="compositionally biased region" description="Basic and acidic residues" evidence="1">
    <location>
        <begin position="70"/>
        <end position="82"/>
    </location>
</feature>
<dbReference type="Pfam" id="PF13899">
    <property type="entry name" value="Thioredoxin_7"/>
    <property type="match status" value="1"/>
</dbReference>
<comment type="caution">
    <text evidence="3">The sequence shown here is derived from an EMBL/GenBank/DDBJ whole genome shotgun (WGS) entry which is preliminary data.</text>
</comment>
<dbReference type="VEuPathDB" id="FungiDB:SAPIO_CDS0769"/>
<dbReference type="Pfam" id="PF14555">
    <property type="entry name" value="UBA_4"/>
    <property type="match status" value="1"/>
</dbReference>
<dbReference type="OMA" id="PAIFDCQ"/>
<dbReference type="Proteomes" id="UP000028545">
    <property type="component" value="Unassembled WGS sequence"/>
</dbReference>
<dbReference type="CDD" id="cd02958">
    <property type="entry name" value="UAS"/>
    <property type="match status" value="1"/>
</dbReference>
<dbReference type="RefSeq" id="XP_016646241.1">
    <property type="nucleotide sequence ID" value="XM_016783475.1"/>
</dbReference>
<dbReference type="GO" id="GO:0043161">
    <property type="term" value="P:proteasome-mediated ubiquitin-dependent protein catabolic process"/>
    <property type="evidence" value="ECO:0007669"/>
    <property type="project" value="TreeGrafter"/>
</dbReference>
<gene>
    <name evidence="3" type="ORF">SAPIO_CDS0769</name>
</gene>
<feature type="compositionally biased region" description="Acidic residues" evidence="1">
    <location>
        <begin position="83"/>
        <end position="92"/>
    </location>
</feature>
<dbReference type="KEGG" id="sapo:SAPIO_CDS0769"/>
<dbReference type="SUPFAM" id="SSF52833">
    <property type="entry name" value="Thioredoxin-like"/>
    <property type="match status" value="1"/>
</dbReference>
<dbReference type="SUPFAM" id="SSF46934">
    <property type="entry name" value="UBA-like"/>
    <property type="match status" value="1"/>
</dbReference>
<accession>A0A084GGI0</accession>
<feature type="region of interest" description="Disordered" evidence="1">
    <location>
        <begin position="51"/>
        <end position="92"/>
    </location>
</feature>
<proteinExistence type="predicted"/>
<evidence type="ECO:0000313" key="3">
    <source>
        <dbReference type="EMBL" id="KEZ46442.1"/>
    </source>
</evidence>
<feature type="region of interest" description="Disordered" evidence="1">
    <location>
        <begin position="372"/>
        <end position="404"/>
    </location>
</feature>
<dbReference type="PANTHER" id="PTHR23322:SF6">
    <property type="entry name" value="UBX DOMAIN-CONTAINING PROTEIN 7"/>
    <property type="match status" value="1"/>
</dbReference>
<organism evidence="3 4">
    <name type="scientific">Pseudallescheria apiosperma</name>
    <name type="common">Scedosporium apiospermum</name>
    <dbReference type="NCBI Taxonomy" id="563466"/>
    <lineage>
        <taxon>Eukaryota</taxon>
        <taxon>Fungi</taxon>
        <taxon>Dikarya</taxon>
        <taxon>Ascomycota</taxon>
        <taxon>Pezizomycotina</taxon>
        <taxon>Sordariomycetes</taxon>
        <taxon>Hypocreomycetidae</taxon>
        <taxon>Microascales</taxon>
        <taxon>Microascaceae</taxon>
        <taxon>Scedosporium</taxon>
    </lineage>
</organism>
<dbReference type="GO" id="GO:0005634">
    <property type="term" value="C:nucleus"/>
    <property type="evidence" value="ECO:0007669"/>
    <property type="project" value="TreeGrafter"/>
</dbReference>
<dbReference type="GeneID" id="27718921"/>
<dbReference type="InterPro" id="IPR050730">
    <property type="entry name" value="UBX_domain-protein"/>
</dbReference>
<dbReference type="InterPro" id="IPR009060">
    <property type="entry name" value="UBA-like_sf"/>
</dbReference>
<dbReference type="InterPro" id="IPR036249">
    <property type="entry name" value="Thioredoxin-like_sf"/>
</dbReference>
<dbReference type="HOGENOM" id="CLU_021255_2_0_1"/>
<dbReference type="AlphaFoldDB" id="A0A084GGI0"/>
<dbReference type="Gene3D" id="1.10.8.10">
    <property type="entry name" value="DNA helicase RuvA subunit, C-terminal domain"/>
    <property type="match status" value="1"/>
</dbReference>
<dbReference type="Pfam" id="PF00789">
    <property type="entry name" value="UBX"/>
    <property type="match status" value="1"/>
</dbReference>
<feature type="region of interest" description="Disordered" evidence="1">
    <location>
        <begin position="163"/>
        <end position="199"/>
    </location>
</feature>
<dbReference type="SMART" id="SM00166">
    <property type="entry name" value="UBX"/>
    <property type="match status" value="1"/>
</dbReference>
<dbReference type="SUPFAM" id="SSF54236">
    <property type="entry name" value="Ubiquitin-like"/>
    <property type="match status" value="1"/>
</dbReference>
<protein>
    <submittedName>
        <fullName evidence="3">Putative UBX domain protein (Ubx5)</fullName>
    </submittedName>
</protein>
<evidence type="ECO:0000256" key="1">
    <source>
        <dbReference type="SAM" id="MobiDB-lite"/>
    </source>
</evidence>
<dbReference type="PROSITE" id="PS50033">
    <property type="entry name" value="UBX"/>
    <property type="match status" value="1"/>
</dbReference>
<dbReference type="SMART" id="SM00594">
    <property type="entry name" value="UAS"/>
    <property type="match status" value="1"/>
</dbReference>